<reference evidence="2" key="1">
    <citation type="submission" date="2017-02" db="EMBL/GenBank/DDBJ databases">
        <authorList>
            <person name="Varghese N."/>
            <person name="Submissions S."/>
        </authorList>
    </citation>
    <scope>NUCLEOTIDE SEQUENCE [LARGE SCALE GENOMIC DNA]</scope>
    <source>
        <strain evidence="2">DSM 23546</strain>
    </source>
</reference>
<protein>
    <submittedName>
        <fullName evidence="1">Two component regulator propeller</fullName>
    </submittedName>
</protein>
<dbReference type="Gene3D" id="2.130.10.10">
    <property type="entry name" value="YVTN repeat-like/Quinoprotein amine dehydrogenase"/>
    <property type="match status" value="2"/>
</dbReference>
<dbReference type="Pfam" id="PF07494">
    <property type="entry name" value="Reg_prop"/>
    <property type="match status" value="5"/>
</dbReference>
<evidence type="ECO:0000313" key="2">
    <source>
        <dbReference type="Proteomes" id="UP000190339"/>
    </source>
</evidence>
<dbReference type="InterPro" id="IPR015943">
    <property type="entry name" value="WD40/YVTN_repeat-like_dom_sf"/>
</dbReference>
<dbReference type="InterPro" id="IPR011110">
    <property type="entry name" value="Reg_prop"/>
</dbReference>
<sequence length="368" mass="41884">MNKIINLIYLIFILTLNFSCVENKSTEKEINKPEFIRNSNTDTLKFTSGIRSIIQDSKGNYWFGSLQEGVAVYNGKSFIYFTNNDGLTDNQIHTIQEDKEDVIWFNTQKGVSSYDGTSIKNHTKTNIETSQNIFPIQSNEPLQGEWMKSENDLWFEAGIKEGVFRYDGQKLNYLAFPSHKVLNLYDNLFAVTSISKGKNNMIWFGTYAGIFGYNGSDFTIINDETLRLDRNTEPLHIRSLLEDSNGRLWIGNNGIGVLLKEGDSIINFSKKNNLIHPASSGKGDKSQPGTLEHVFTIAEDSQGNIWFGDRDAGVWKYDGKTMFNYTEKDGLTNDFAQSIYEDKNGELWFGMADGNIFKFNGKSFDKQF</sequence>
<organism evidence="1 2">
    <name type="scientific">Maribacter arcticus</name>
    <dbReference type="NCBI Taxonomy" id="561365"/>
    <lineage>
        <taxon>Bacteria</taxon>
        <taxon>Pseudomonadati</taxon>
        <taxon>Bacteroidota</taxon>
        <taxon>Flavobacteriia</taxon>
        <taxon>Flavobacteriales</taxon>
        <taxon>Flavobacteriaceae</taxon>
        <taxon>Maribacter</taxon>
    </lineage>
</organism>
<keyword evidence="2" id="KW-1185">Reference proteome</keyword>
<dbReference type="STRING" id="561365.SAMN05660866_03515"/>
<dbReference type="Proteomes" id="UP000190339">
    <property type="component" value="Unassembled WGS sequence"/>
</dbReference>
<dbReference type="RefSeq" id="WP_079514272.1">
    <property type="nucleotide sequence ID" value="NZ_FUYL01000013.1"/>
</dbReference>
<accession>A0A1T5EIM0</accession>
<dbReference type="SUPFAM" id="SSF63829">
    <property type="entry name" value="Calcium-dependent phosphotriesterase"/>
    <property type="match status" value="2"/>
</dbReference>
<dbReference type="AlphaFoldDB" id="A0A1T5EIM0"/>
<dbReference type="EMBL" id="FUYL01000013">
    <property type="protein sequence ID" value="SKB83719.1"/>
    <property type="molecule type" value="Genomic_DNA"/>
</dbReference>
<gene>
    <name evidence="1" type="ORF">SAMN05660866_03515</name>
</gene>
<evidence type="ECO:0000313" key="1">
    <source>
        <dbReference type="EMBL" id="SKB83719.1"/>
    </source>
</evidence>
<name>A0A1T5EIM0_9FLAO</name>
<dbReference type="OrthoDB" id="799853at2"/>
<proteinExistence type="predicted"/>